<feature type="region of interest" description="Disordered" evidence="5">
    <location>
        <begin position="317"/>
        <end position="341"/>
    </location>
</feature>
<feature type="signal peptide" evidence="7">
    <location>
        <begin position="1"/>
        <end position="34"/>
    </location>
</feature>
<dbReference type="AlphaFoldDB" id="A0A8J7GBH6"/>
<organism evidence="9 10">
    <name type="scientific">Longispora fulva</name>
    <dbReference type="NCBI Taxonomy" id="619741"/>
    <lineage>
        <taxon>Bacteria</taxon>
        <taxon>Bacillati</taxon>
        <taxon>Actinomycetota</taxon>
        <taxon>Actinomycetes</taxon>
        <taxon>Micromonosporales</taxon>
        <taxon>Micromonosporaceae</taxon>
        <taxon>Longispora</taxon>
    </lineage>
</organism>
<keyword evidence="2" id="KW-0964">Secreted</keyword>
<feature type="chain" id="PRO_5035170108" evidence="7">
    <location>
        <begin position="35"/>
        <end position="379"/>
    </location>
</feature>
<evidence type="ECO:0000313" key="9">
    <source>
        <dbReference type="EMBL" id="MBG6137403.1"/>
    </source>
</evidence>
<evidence type="ECO:0000256" key="6">
    <source>
        <dbReference type="SAM" id="Phobius"/>
    </source>
</evidence>
<feature type="domain" description="Gram-positive cocci surface proteins LPxTG" evidence="8">
    <location>
        <begin position="336"/>
        <end position="374"/>
    </location>
</feature>
<name>A0A8J7GBH6_9ACTN</name>
<evidence type="ECO:0000256" key="1">
    <source>
        <dbReference type="ARBA" id="ARBA00022512"/>
    </source>
</evidence>
<keyword evidence="3 7" id="KW-0732">Signal</keyword>
<dbReference type="RefSeq" id="WP_197004279.1">
    <property type="nucleotide sequence ID" value="NZ_BONS01000020.1"/>
</dbReference>
<comment type="caution">
    <text evidence="9">The sequence shown here is derived from an EMBL/GenBank/DDBJ whole genome shotgun (WGS) entry which is preliminary data.</text>
</comment>
<keyword evidence="6" id="KW-1133">Transmembrane helix</keyword>
<evidence type="ECO:0000256" key="2">
    <source>
        <dbReference type="ARBA" id="ARBA00022525"/>
    </source>
</evidence>
<evidence type="ECO:0000256" key="7">
    <source>
        <dbReference type="SAM" id="SignalP"/>
    </source>
</evidence>
<keyword evidence="10" id="KW-1185">Reference proteome</keyword>
<dbReference type="Proteomes" id="UP000622552">
    <property type="component" value="Unassembled WGS sequence"/>
</dbReference>
<keyword evidence="1" id="KW-0134">Cell wall</keyword>
<evidence type="ECO:0000256" key="4">
    <source>
        <dbReference type="ARBA" id="ARBA00023088"/>
    </source>
</evidence>
<evidence type="ECO:0000256" key="3">
    <source>
        <dbReference type="ARBA" id="ARBA00022729"/>
    </source>
</evidence>
<evidence type="ECO:0000313" key="10">
    <source>
        <dbReference type="Proteomes" id="UP000622552"/>
    </source>
</evidence>
<protein>
    <submittedName>
        <fullName evidence="9">LPXTG-motif cell wall-anchored protein</fullName>
    </submittedName>
</protein>
<feature type="transmembrane region" description="Helical" evidence="6">
    <location>
        <begin position="351"/>
        <end position="370"/>
    </location>
</feature>
<keyword evidence="4" id="KW-0572">Peptidoglycan-anchor</keyword>
<accession>A0A8J7GBH6</accession>
<evidence type="ECO:0000259" key="8">
    <source>
        <dbReference type="Pfam" id="PF00746"/>
    </source>
</evidence>
<keyword evidence="6" id="KW-0812">Transmembrane</keyword>
<dbReference type="InterPro" id="IPR019931">
    <property type="entry name" value="LPXTG_anchor"/>
</dbReference>
<sequence length="379" mass="38281">MNRTLSRSARTRAAGVAVATVVAALSAFGSPAQAAAPTVDLKVQVGAVSFGAGSSVSIDKLTVTNAGTAKATKVTATIELIDGGATPPLTFTTQRAWRAPSACVLVGPAKVTCPLDDLDAAGSTSQGLNLPADERSHVPGGPNPVPMPVKAKVTVAAEQTDAAPTDNAATSGQVQRTVTASAVDWTARALPVHGKVGDVVNVPVSAFYPSPSGGGALGYPVAELIDRRVAPPGTEWAWALPAFCLDMKPGVERRCNSITEIPATAGEPDSFQLPLRIVSQEVGEGEFRVEGMGGDPNPANNCARIIVTVDGAPARTTPVTPACAQPAPKPSGSASPTATGALPVTGTNTTAFVAAGAALVLAGTAVLFALRRRRRAFTA</sequence>
<feature type="region of interest" description="Disordered" evidence="5">
    <location>
        <begin position="124"/>
        <end position="143"/>
    </location>
</feature>
<dbReference type="NCBIfam" id="TIGR01167">
    <property type="entry name" value="LPXTG_anchor"/>
    <property type="match status" value="1"/>
</dbReference>
<keyword evidence="6" id="KW-0472">Membrane</keyword>
<dbReference type="Pfam" id="PF00746">
    <property type="entry name" value="Gram_pos_anchor"/>
    <property type="match status" value="1"/>
</dbReference>
<proteinExistence type="predicted"/>
<gene>
    <name evidence="9" type="ORF">IW245_003597</name>
</gene>
<evidence type="ECO:0000256" key="5">
    <source>
        <dbReference type="SAM" id="MobiDB-lite"/>
    </source>
</evidence>
<dbReference type="EMBL" id="JADOUF010000001">
    <property type="protein sequence ID" value="MBG6137403.1"/>
    <property type="molecule type" value="Genomic_DNA"/>
</dbReference>
<reference evidence="9" key="1">
    <citation type="submission" date="2020-11" db="EMBL/GenBank/DDBJ databases">
        <title>Sequencing the genomes of 1000 actinobacteria strains.</title>
        <authorList>
            <person name="Klenk H.-P."/>
        </authorList>
    </citation>
    <scope>NUCLEOTIDE SEQUENCE</scope>
    <source>
        <strain evidence="9">DSM 45356</strain>
    </source>
</reference>